<dbReference type="EMBL" id="AB277723">
    <property type="protein sequence ID" value="BAF38148.1"/>
    <property type="molecule type" value="Genomic_DNA"/>
</dbReference>
<proteinExistence type="predicted"/>
<reference evidence="2" key="1">
    <citation type="journal article" date="2008" name="Antimicrob. Agents Chemother.">
        <title>Complete DNA sequence and analysis of the transferable multiple-drug resistance plasmids (R Plasmids) from Photobacterium damselae subsp. piscicida isolates collected in Japan and the United States.</title>
        <authorList>
            <person name="Kim M.-J."/>
            <person name="Hirono I."/>
            <person name="Kurokawa K."/>
            <person name="Maki T."/>
            <person name="Hawke J."/>
            <person name="Kondo H."/>
            <person name="Santos M.D."/>
            <person name="Aoki T."/>
        </authorList>
    </citation>
    <scope>NUCLEOTIDE SEQUENCE [LARGE SCALE GENOMIC DNA]</scope>
    <source>
        <strain evidence="2">PT99-018</strain>
        <plasmid evidence="2">pP99-018</plasmid>
    </source>
</reference>
<name>A0PB67_PHODP</name>
<dbReference type="AlphaFoldDB" id="A0PB67"/>
<protein>
    <submittedName>
        <fullName evidence="2">Uncharacterized protein</fullName>
    </submittedName>
</protein>
<dbReference type="Gene3D" id="1.20.5.340">
    <property type="match status" value="1"/>
</dbReference>
<sequence>MYRPNWPNHRTPLPQPKAHGESAERECQRLSGEVEKLDAKLSSAEAEARALVQDKGMMAGQLQEKDQQAKSLEQRLNDALTKISGLEQELAKAGKGGKKKEEN</sequence>
<geneLocation type="plasmid" evidence="2">
    <name>pP99-018</name>
</geneLocation>
<feature type="compositionally biased region" description="Basic and acidic residues" evidence="1">
    <location>
        <begin position="18"/>
        <end position="27"/>
    </location>
</feature>
<feature type="region of interest" description="Disordered" evidence="1">
    <location>
        <begin position="1"/>
        <end position="27"/>
    </location>
</feature>
<organism evidence="2">
    <name type="scientific">Photobacterium damsela subsp. piscicida</name>
    <name type="common">Pasteurella piscicida</name>
    <dbReference type="NCBI Taxonomy" id="38294"/>
    <lineage>
        <taxon>Bacteria</taxon>
        <taxon>Pseudomonadati</taxon>
        <taxon>Pseudomonadota</taxon>
        <taxon>Gammaproteobacteria</taxon>
        <taxon>Vibrionales</taxon>
        <taxon>Vibrionaceae</taxon>
        <taxon>Photobacterium</taxon>
    </lineage>
</organism>
<evidence type="ECO:0000313" key="2">
    <source>
        <dbReference type="EMBL" id="BAF38148.1"/>
    </source>
</evidence>
<gene>
    <name evidence="2" type="ORF">P99018ORF_125</name>
</gene>
<evidence type="ECO:0000256" key="1">
    <source>
        <dbReference type="SAM" id="MobiDB-lite"/>
    </source>
</evidence>
<dbReference type="SUPFAM" id="SSF57997">
    <property type="entry name" value="Tropomyosin"/>
    <property type="match status" value="1"/>
</dbReference>
<accession>A0PB67</accession>
<keyword evidence="2" id="KW-0614">Plasmid</keyword>